<dbReference type="SUPFAM" id="SSF56112">
    <property type="entry name" value="Protein kinase-like (PK-like)"/>
    <property type="match status" value="1"/>
</dbReference>
<feature type="domain" description="Protein kinase" evidence="2">
    <location>
        <begin position="501"/>
        <end position="815"/>
    </location>
</feature>
<dbReference type="InterPro" id="IPR008271">
    <property type="entry name" value="Ser/Thr_kinase_AS"/>
</dbReference>
<feature type="region of interest" description="Disordered" evidence="1">
    <location>
        <begin position="861"/>
        <end position="885"/>
    </location>
</feature>
<dbReference type="AlphaFoldDB" id="A0A250XAQ6"/>
<dbReference type="InterPro" id="IPR001245">
    <property type="entry name" value="Ser-Thr/Tyr_kinase_cat_dom"/>
</dbReference>
<dbReference type="PANTHER" id="PTHR44329:SF214">
    <property type="entry name" value="PROTEIN KINASE DOMAIN-CONTAINING PROTEIN"/>
    <property type="match status" value="1"/>
</dbReference>
<dbReference type="Gene3D" id="1.10.510.10">
    <property type="entry name" value="Transferase(Phosphotransferase) domain 1"/>
    <property type="match status" value="1"/>
</dbReference>
<gene>
    <name evidence="3" type="ORF">CEUSTIGMA_g7582.t1</name>
</gene>
<dbReference type="InterPro" id="IPR000719">
    <property type="entry name" value="Prot_kinase_dom"/>
</dbReference>
<dbReference type="InterPro" id="IPR051681">
    <property type="entry name" value="Ser/Thr_Kinases-Pseudokinases"/>
</dbReference>
<dbReference type="PROSITE" id="PS50011">
    <property type="entry name" value="PROTEIN_KINASE_DOM"/>
    <property type="match status" value="1"/>
</dbReference>
<feature type="compositionally biased region" description="Polar residues" evidence="1">
    <location>
        <begin position="866"/>
        <end position="885"/>
    </location>
</feature>
<dbReference type="GO" id="GO:0005524">
    <property type="term" value="F:ATP binding"/>
    <property type="evidence" value="ECO:0007669"/>
    <property type="project" value="InterPro"/>
</dbReference>
<dbReference type="OrthoDB" id="4062651at2759"/>
<dbReference type="Gene3D" id="3.30.200.20">
    <property type="entry name" value="Phosphorylase Kinase, domain 1"/>
    <property type="match status" value="1"/>
</dbReference>
<sequence length="907" mass="100183">MSINSPHDWKALYDRKCFELEACKAELTNCRQELCELRQRGSQNEAQNEAKEFSNLDRQGGCIARSIPADPSISEDRHGDKKSKDDHLLAHNTSIISDLLQFGDCLPLEFTMDELVAASEAHDLAVTAWSFVQLEGGESLQQHVSRRLDQDIPIYPSQEGIMSYVSPACIKQFNVSSAAEAERFCIRVMGSAHFRQEWQARLKNLLAGNYQPMVVRTVLFAHPGRTSSVDQSSFKNTILWSTVVVDSRGRRYWGLLLQIMPLDPVLEHIWGMRDFLTIKHTPACISIISKDTGRLLWQNSASMAMFGCQGLFHSEIHFGSHLPPTSMSEDTLVHGGSFDFLEALFGSRKEKFWFEDLDNAVVGGGYYRSQVSITDNKLRVLMGLKAGEEAHHDVQVSQSQDPVTLQRVLTISQVDVTPTVLAQRQLQQAHAELAEEKVRTEALMCRQRELIECIGWVSQVGRSAAGDARSAELIDRVWQQMIQDGGRDHSVSCGAPELDDIELMELMGEGSYGKVFRGKWKGHEVAVKSMVLPIKLSGAEHRERMAIMEAAISSSLSHPNIVKTHTYSLKPVRESVSSLSWDGGKSAIGFSVESSFFAGCERSSVDTVRSSPGGSVSAFQVQIVQELCDRGSLREALDLGLFHGGPEGDDVNYPTVLETALDVARGMRHLHSCNILHSDLKALNVLLQSCSNSSLGFTAKVADFGLSVKMLHSETHVSNMFQGTMSHMAPETMLTGQQSNAADVYAFGITLWELYTGQHAFEGVPQTMLGHLVAHEHIRPQFPPGTPCELEVLAELCWQNTAALRPSFEDIEGMLTQMRGVVGPSKHMVHNITAPQIARSSIQHSPSILLSSVMFPLSEEDEEQSTFEGSFPSSPSHTVNSNQDAPCQIPIVNAMASKKGLLSSFES</sequence>
<dbReference type="PANTHER" id="PTHR44329">
    <property type="entry name" value="SERINE/THREONINE-PROTEIN KINASE TNNI3K-RELATED"/>
    <property type="match status" value="1"/>
</dbReference>
<evidence type="ECO:0000313" key="3">
    <source>
        <dbReference type="EMBL" id="GAX80144.1"/>
    </source>
</evidence>
<proteinExistence type="predicted"/>
<comment type="caution">
    <text evidence="3">The sequence shown here is derived from an EMBL/GenBank/DDBJ whole genome shotgun (WGS) entry which is preliminary data.</text>
</comment>
<dbReference type="STRING" id="1157962.A0A250XAQ6"/>
<organism evidence="3 4">
    <name type="scientific">Chlamydomonas eustigma</name>
    <dbReference type="NCBI Taxonomy" id="1157962"/>
    <lineage>
        <taxon>Eukaryota</taxon>
        <taxon>Viridiplantae</taxon>
        <taxon>Chlorophyta</taxon>
        <taxon>core chlorophytes</taxon>
        <taxon>Chlorophyceae</taxon>
        <taxon>CS clade</taxon>
        <taxon>Chlamydomonadales</taxon>
        <taxon>Chlamydomonadaceae</taxon>
        <taxon>Chlamydomonas</taxon>
    </lineage>
</organism>
<dbReference type="Proteomes" id="UP000232323">
    <property type="component" value="Unassembled WGS sequence"/>
</dbReference>
<keyword evidence="4" id="KW-1185">Reference proteome</keyword>
<name>A0A250XAQ6_9CHLO</name>
<dbReference type="EMBL" id="BEGY01000049">
    <property type="protein sequence ID" value="GAX80144.1"/>
    <property type="molecule type" value="Genomic_DNA"/>
</dbReference>
<evidence type="ECO:0000259" key="2">
    <source>
        <dbReference type="PROSITE" id="PS50011"/>
    </source>
</evidence>
<reference evidence="3 4" key="1">
    <citation type="submission" date="2017-08" db="EMBL/GenBank/DDBJ databases">
        <title>Acidophilic green algal genome provides insights into adaptation to an acidic environment.</title>
        <authorList>
            <person name="Hirooka S."/>
            <person name="Hirose Y."/>
            <person name="Kanesaki Y."/>
            <person name="Higuchi S."/>
            <person name="Fujiwara T."/>
            <person name="Onuma R."/>
            <person name="Era A."/>
            <person name="Ohbayashi R."/>
            <person name="Uzuka A."/>
            <person name="Nozaki H."/>
            <person name="Yoshikawa H."/>
            <person name="Miyagishima S.Y."/>
        </authorList>
    </citation>
    <scope>NUCLEOTIDE SEQUENCE [LARGE SCALE GENOMIC DNA]</scope>
    <source>
        <strain evidence="3 4">NIES-2499</strain>
    </source>
</reference>
<protein>
    <recommendedName>
        <fullName evidence="2">Protein kinase domain-containing protein</fullName>
    </recommendedName>
</protein>
<evidence type="ECO:0000256" key="1">
    <source>
        <dbReference type="SAM" id="MobiDB-lite"/>
    </source>
</evidence>
<dbReference type="InterPro" id="IPR011009">
    <property type="entry name" value="Kinase-like_dom_sf"/>
</dbReference>
<dbReference type="GO" id="GO:0004674">
    <property type="term" value="F:protein serine/threonine kinase activity"/>
    <property type="evidence" value="ECO:0007669"/>
    <property type="project" value="TreeGrafter"/>
</dbReference>
<dbReference type="Pfam" id="PF07714">
    <property type="entry name" value="PK_Tyr_Ser-Thr"/>
    <property type="match status" value="2"/>
</dbReference>
<dbReference type="PROSITE" id="PS00108">
    <property type="entry name" value="PROTEIN_KINASE_ST"/>
    <property type="match status" value="1"/>
</dbReference>
<dbReference type="SMART" id="SM00220">
    <property type="entry name" value="S_TKc"/>
    <property type="match status" value="1"/>
</dbReference>
<evidence type="ECO:0000313" key="4">
    <source>
        <dbReference type="Proteomes" id="UP000232323"/>
    </source>
</evidence>
<accession>A0A250XAQ6</accession>